<sequence>MSRYRVLLAVLVAVTFLSGVAVAVVPPGTPAPSASAAVPSAREEAVRSLLDRRAEALRERDETAFTADLDPDADPAFRQRQRDLFRNLAAVPLAEWDYLLGDPDEATPDEATPDEATSDEATPTPPAADESWAPGVRLSYRLRGVDVAPSTRGMAYLFTRRGDRWYLNSDTALEPLGRRTWRGPWDFGPCHVITGTGGFVLSHPGGEALAARVLAELDGAVRAVSEVWGDAWSRQVAVFVPASVEEMRALVGPGFATGSIAGVAVADRVDPDTRTARGQRVVLNPDSAGVLSPLALRVLLRHEITHVATRGETVDGAPMWLLEGFADYVGYRRSDVPPRKAAPLLAAQVRESPPEALPPDEDFRGAGMELAYQQAWSLNLYLASSLGEPGLVALYRRLARAPASRVDDVLRAETGLDTAALVSGWRGFLRATFP</sequence>
<keyword evidence="4" id="KW-1185">Reference proteome</keyword>
<accession>A0ABU0X0X1</accession>
<reference evidence="3 4" key="1">
    <citation type="submission" date="2017-06" db="EMBL/GenBank/DDBJ databases">
        <title>Cultured bacterium strain Saccharothrix yanglingensis Hhs.015.</title>
        <authorList>
            <person name="Xia Y."/>
        </authorList>
    </citation>
    <scope>NUCLEOTIDE SEQUENCE [LARGE SCALE GENOMIC DNA]</scope>
    <source>
        <strain evidence="3 4">Hhs.015</strain>
    </source>
</reference>
<protein>
    <recommendedName>
        <fullName evidence="5">Peptidase MA-like domain-containing protein</fullName>
    </recommendedName>
</protein>
<feature type="region of interest" description="Disordered" evidence="1">
    <location>
        <begin position="101"/>
        <end position="133"/>
    </location>
</feature>
<dbReference type="Proteomes" id="UP001225605">
    <property type="component" value="Unassembled WGS sequence"/>
</dbReference>
<keyword evidence="2" id="KW-0732">Signal</keyword>
<feature type="signal peptide" evidence="2">
    <location>
        <begin position="1"/>
        <end position="23"/>
    </location>
</feature>
<evidence type="ECO:0008006" key="5">
    <source>
        <dbReference type="Google" id="ProtNLM"/>
    </source>
</evidence>
<evidence type="ECO:0000256" key="2">
    <source>
        <dbReference type="SAM" id="SignalP"/>
    </source>
</evidence>
<proteinExistence type="predicted"/>
<evidence type="ECO:0000313" key="4">
    <source>
        <dbReference type="Proteomes" id="UP001225605"/>
    </source>
</evidence>
<dbReference type="RefSeq" id="WP_306746976.1">
    <property type="nucleotide sequence ID" value="NZ_NSDM01000007.1"/>
</dbReference>
<dbReference type="EMBL" id="NSDM01000007">
    <property type="protein sequence ID" value="MDQ2585775.1"/>
    <property type="molecule type" value="Genomic_DNA"/>
</dbReference>
<comment type="caution">
    <text evidence="3">The sequence shown here is derived from an EMBL/GenBank/DDBJ whole genome shotgun (WGS) entry which is preliminary data.</text>
</comment>
<organism evidence="3 4">
    <name type="scientific">Saccharothrix yanglingensis</name>
    <dbReference type="NCBI Taxonomy" id="659496"/>
    <lineage>
        <taxon>Bacteria</taxon>
        <taxon>Bacillati</taxon>
        <taxon>Actinomycetota</taxon>
        <taxon>Actinomycetes</taxon>
        <taxon>Pseudonocardiales</taxon>
        <taxon>Pseudonocardiaceae</taxon>
        <taxon>Saccharothrix</taxon>
    </lineage>
</organism>
<feature type="chain" id="PRO_5046549822" description="Peptidase MA-like domain-containing protein" evidence="2">
    <location>
        <begin position="24"/>
        <end position="434"/>
    </location>
</feature>
<evidence type="ECO:0000256" key="1">
    <source>
        <dbReference type="SAM" id="MobiDB-lite"/>
    </source>
</evidence>
<feature type="compositionally biased region" description="Acidic residues" evidence="1">
    <location>
        <begin position="102"/>
        <end position="118"/>
    </location>
</feature>
<gene>
    <name evidence="3" type="ORF">CKY47_17640</name>
</gene>
<name>A0ABU0X0X1_9PSEU</name>
<evidence type="ECO:0000313" key="3">
    <source>
        <dbReference type="EMBL" id="MDQ2585775.1"/>
    </source>
</evidence>